<sequence>MRDVGTGVPPPSPITARRTPWRWFSRSRSSRKAFVARNSDVWLHLATGRLVAHGDYHFGADPFAYTIADKY</sequence>
<dbReference type="EMBL" id="JAGKQQ010000001">
    <property type="protein sequence ID" value="MBP3955165.1"/>
    <property type="molecule type" value="Genomic_DNA"/>
</dbReference>
<dbReference type="RefSeq" id="WP_210653259.1">
    <property type="nucleotide sequence ID" value="NZ_JAGKQQ010000001.1"/>
</dbReference>
<evidence type="ECO:0008006" key="3">
    <source>
        <dbReference type="Google" id="ProtNLM"/>
    </source>
</evidence>
<reference evidence="1 2" key="1">
    <citation type="submission" date="2021-04" db="EMBL/GenBank/DDBJ databases">
        <authorList>
            <person name="Ivanova A."/>
        </authorList>
    </citation>
    <scope>NUCLEOTIDE SEQUENCE [LARGE SCALE GENOMIC DNA]</scope>
    <source>
        <strain evidence="1 2">G18</strain>
    </source>
</reference>
<accession>A0ABS5BN71</accession>
<proteinExistence type="predicted"/>
<organism evidence="1 2">
    <name type="scientific">Gemmata palustris</name>
    <dbReference type="NCBI Taxonomy" id="2822762"/>
    <lineage>
        <taxon>Bacteria</taxon>
        <taxon>Pseudomonadati</taxon>
        <taxon>Planctomycetota</taxon>
        <taxon>Planctomycetia</taxon>
        <taxon>Gemmatales</taxon>
        <taxon>Gemmataceae</taxon>
        <taxon>Gemmata</taxon>
    </lineage>
</organism>
<evidence type="ECO:0000313" key="2">
    <source>
        <dbReference type="Proteomes" id="UP000676565"/>
    </source>
</evidence>
<protein>
    <recommendedName>
        <fullName evidence="3">DUF1559 domain-containing protein</fullName>
    </recommendedName>
</protein>
<gene>
    <name evidence="1" type="ORF">J8F10_07710</name>
</gene>
<comment type="caution">
    <text evidence="1">The sequence shown here is derived from an EMBL/GenBank/DDBJ whole genome shotgun (WGS) entry which is preliminary data.</text>
</comment>
<evidence type="ECO:0000313" key="1">
    <source>
        <dbReference type="EMBL" id="MBP3955165.1"/>
    </source>
</evidence>
<dbReference type="Proteomes" id="UP000676565">
    <property type="component" value="Unassembled WGS sequence"/>
</dbReference>
<keyword evidence="2" id="KW-1185">Reference proteome</keyword>
<name>A0ABS5BN71_9BACT</name>